<dbReference type="AlphaFoldDB" id="A0A433DK88"/>
<name>A0A433DK88_9FUNG</name>
<accession>A0A433DK88</accession>
<protein>
    <submittedName>
        <fullName evidence="1">Uncharacterized protein</fullName>
    </submittedName>
</protein>
<gene>
    <name evidence="1" type="ORF">BC936DRAFT_149365</name>
</gene>
<proteinExistence type="predicted"/>
<reference evidence="1 2" key="1">
    <citation type="journal article" date="2018" name="New Phytol.">
        <title>Phylogenomics of Endogonaceae and evolution of mycorrhizas within Mucoromycota.</title>
        <authorList>
            <person name="Chang Y."/>
            <person name="Desiro A."/>
            <person name="Na H."/>
            <person name="Sandor L."/>
            <person name="Lipzen A."/>
            <person name="Clum A."/>
            <person name="Barry K."/>
            <person name="Grigoriev I.V."/>
            <person name="Martin F.M."/>
            <person name="Stajich J.E."/>
            <person name="Smith M.E."/>
            <person name="Bonito G."/>
            <person name="Spatafora J.W."/>
        </authorList>
    </citation>
    <scope>NUCLEOTIDE SEQUENCE [LARGE SCALE GENOMIC DNA]</scope>
    <source>
        <strain evidence="1 2">GMNB39</strain>
    </source>
</reference>
<dbReference type="Proteomes" id="UP000268093">
    <property type="component" value="Unassembled WGS sequence"/>
</dbReference>
<sequence>MNLSMAQNRYWSAIPHTQTPPPFTSMHSLRTARRKTRTDDHRVSPILGRPASSSAGIDAPLFGIDTPFQITPQVNSFFGRSVAMSEKHIFSCERRALSLCFDTGDRRCIQFSIAFGIAQGLKSR</sequence>
<evidence type="ECO:0000313" key="1">
    <source>
        <dbReference type="EMBL" id="RUP51215.1"/>
    </source>
</evidence>
<keyword evidence="2" id="KW-1185">Reference proteome</keyword>
<comment type="caution">
    <text evidence="1">The sequence shown here is derived from an EMBL/GenBank/DDBJ whole genome shotgun (WGS) entry which is preliminary data.</text>
</comment>
<evidence type="ECO:0000313" key="2">
    <source>
        <dbReference type="Proteomes" id="UP000268093"/>
    </source>
</evidence>
<organism evidence="1 2">
    <name type="scientific">Jimgerdemannia flammicorona</name>
    <dbReference type="NCBI Taxonomy" id="994334"/>
    <lineage>
        <taxon>Eukaryota</taxon>
        <taxon>Fungi</taxon>
        <taxon>Fungi incertae sedis</taxon>
        <taxon>Mucoromycota</taxon>
        <taxon>Mucoromycotina</taxon>
        <taxon>Endogonomycetes</taxon>
        <taxon>Endogonales</taxon>
        <taxon>Endogonaceae</taxon>
        <taxon>Jimgerdemannia</taxon>
    </lineage>
</organism>
<dbReference type="EMBL" id="RBNI01000880">
    <property type="protein sequence ID" value="RUP51215.1"/>
    <property type="molecule type" value="Genomic_DNA"/>
</dbReference>